<evidence type="ECO:0000313" key="2">
    <source>
        <dbReference type="Proteomes" id="UP001596512"/>
    </source>
</evidence>
<keyword evidence="2" id="KW-1185">Reference proteome</keyword>
<organism evidence="1 2">
    <name type="scientific">Actinokineospora soli</name>
    <dbReference type="NCBI Taxonomy" id="1048753"/>
    <lineage>
        <taxon>Bacteria</taxon>
        <taxon>Bacillati</taxon>
        <taxon>Actinomycetota</taxon>
        <taxon>Actinomycetes</taxon>
        <taxon>Pseudonocardiales</taxon>
        <taxon>Pseudonocardiaceae</taxon>
        <taxon>Actinokineospora</taxon>
    </lineage>
</organism>
<sequence>MPTANLAGALAGVAHPWVARAEEFCWTRIDALTESHPYEIRGALSFLERAEDRTRAATAAARLGELVRSSRLVRLTTDTGEAPQGYTAAELPYPHEYAPTPDCLAASWFTTAEMADSLDALLSERTEGGWFPRWLIWTPAVKHEWAGPVTIEALTTLRAHGREL</sequence>
<accession>A0ABW2TMX8</accession>
<proteinExistence type="predicted"/>
<reference evidence="2" key="1">
    <citation type="journal article" date="2019" name="Int. J. Syst. Evol. Microbiol.">
        <title>The Global Catalogue of Microorganisms (GCM) 10K type strain sequencing project: providing services to taxonomists for standard genome sequencing and annotation.</title>
        <authorList>
            <consortium name="The Broad Institute Genomics Platform"/>
            <consortium name="The Broad Institute Genome Sequencing Center for Infectious Disease"/>
            <person name="Wu L."/>
            <person name="Ma J."/>
        </authorList>
    </citation>
    <scope>NUCLEOTIDE SEQUENCE [LARGE SCALE GENOMIC DNA]</scope>
    <source>
        <strain evidence="2">JCM 17695</strain>
    </source>
</reference>
<dbReference type="EMBL" id="JBHTEY010000004">
    <property type="protein sequence ID" value="MFC7614173.1"/>
    <property type="molecule type" value="Genomic_DNA"/>
</dbReference>
<name>A0ABW2TMX8_9PSEU</name>
<comment type="caution">
    <text evidence="1">The sequence shown here is derived from an EMBL/GenBank/DDBJ whole genome shotgun (WGS) entry which is preliminary data.</text>
</comment>
<evidence type="ECO:0000313" key="1">
    <source>
        <dbReference type="EMBL" id="MFC7614173.1"/>
    </source>
</evidence>
<gene>
    <name evidence="1" type="ORF">ACFQV2_12110</name>
</gene>
<protein>
    <submittedName>
        <fullName evidence="1">Uncharacterized protein</fullName>
    </submittedName>
</protein>
<dbReference type="Proteomes" id="UP001596512">
    <property type="component" value="Unassembled WGS sequence"/>
</dbReference>